<dbReference type="AlphaFoldDB" id="A0A9W7ZYL6"/>
<evidence type="ECO:0000256" key="2">
    <source>
        <dbReference type="ARBA" id="ARBA00005028"/>
    </source>
</evidence>
<feature type="domain" description="Hexokinase C-terminal" evidence="6">
    <location>
        <begin position="227"/>
        <end position="473"/>
    </location>
</feature>
<dbReference type="GO" id="GO:0005739">
    <property type="term" value="C:mitochondrion"/>
    <property type="evidence" value="ECO:0007669"/>
    <property type="project" value="TreeGrafter"/>
</dbReference>
<evidence type="ECO:0000256" key="4">
    <source>
        <dbReference type="ARBA" id="ARBA00044613"/>
    </source>
</evidence>
<proteinExistence type="inferred from homology"/>
<keyword evidence="3 5" id="KW-0324">Glycolysis</keyword>
<dbReference type="GO" id="GO:0006096">
    <property type="term" value="P:glycolytic process"/>
    <property type="evidence" value="ECO:0007669"/>
    <property type="project" value="UniProtKB-KW"/>
</dbReference>
<dbReference type="GO" id="GO:0005536">
    <property type="term" value="F:D-glucose binding"/>
    <property type="evidence" value="ECO:0007669"/>
    <property type="project" value="InterPro"/>
</dbReference>
<evidence type="ECO:0000259" key="6">
    <source>
        <dbReference type="Pfam" id="PF03727"/>
    </source>
</evidence>
<comment type="caution">
    <text evidence="7">The sequence shown here is derived from an EMBL/GenBank/DDBJ whole genome shotgun (WGS) entry which is preliminary data.</text>
</comment>
<evidence type="ECO:0000313" key="7">
    <source>
        <dbReference type="EMBL" id="KAJ1913523.1"/>
    </source>
</evidence>
<comment type="catalytic activity">
    <reaction evidence="4">
        <text>a D-hexose + ATP = a D-hexose 6-phosphate + ADP + H(+)</text>
        <dbReference type="Rhea" id="RHEA:22740"/>
        <dbReference type="ChEBI" id="CHEBI:4194"/>
        <dbReference type="ChEBI" id="CHEBI:15378"/>
        <dbReference type="ChEBI" id="CHEBI:30616"/>
        <dbReference type="ChEBI" id="CHEBI:229467"/>
        <dbReference type="ChEBI" id="CHEBI:456216"/>
        <dbReference type="EC" id="2.7.1.1"/>
    </reaction>
    <physiologicalReaction direction="left-to-right" evidence="4">
        <dbReference type="Rhea" id="RHEA:22741"/>
    </physiologicalReaction>
</comment>
<dbReference type="PRINTS" id="PR00475">
    <property type="entry name" value="HEXOKINASE"/>
</dbReference>
<dbReference type="GO" id="GO:0005829">
    <property type="term" value="C:cytosol"/>
    <property type="evidence" value="ECO:0007669"/>
    <property type="project" value="TreeGrafter"/>
</dbReference>
<keyword evidence="5" id="KW-0547">Nucleotide-binding</keyword>
<evidence type="ECO:0000256" key="1">
    <source>
        <dbReference type="ARBA" id="ARBA00004888"/>
    </source>
</evidence>
<dbReference type="InterPro" id="IPR043129">
    <property type="entry name" value="ATPase_NBD"/>
</dbReference>
<dbReference type="GO" id="GO:0001678">
    <property type="term" value="P:intracellular glucose homeostasis"/>
    <property type="evidence" value="ECO:0007669"/>
    <property type="project" value="InterPro"/>
</dbReference>
<sequence>MNSIKDLSESQIAFIENVKEEFELPLDRLVQTTIRLQKSKESCSPRYPHKTNLRVPNFHNRNVYLSPPHSHYYLGISISNAGRECRLSCLQKRKDGSTQEIKSVVPIESSNTNYVECIVDGLDCFLSNNNIEPTTIQPVLPLSLSICYPVSNTESDCSDPCDSNISCNGCKERTNLPYDRSQDLARYLNDALIRTNMPVRLTSICNNAEAILTASNHQNNNQVMATVVLNSGINVAYFAPQSDDETNSKDGRAMVNTEVGNFGNDSHVLPCTRWDQSLLRESARPNERHLEKLIGGQYLGELVRIVLLDSIDQGLLPSIKSPIFELDIPYNFHTDYMGEIINDESSGLYTIRSMFKNTFQVLDLSTADALVVKSICQLVTVRAAKLSGCVMAFASLQAYISANTSSKTNNDVGAELKRPTTINLCGHVFDLNDTFLNVAQATMRAILENLDASPVNVIKNSPSSAVLGAALLSVYAP</sequence>
<evidence type="ECO:0000256" key="5">
    <source>
        <dbReference type="RuleBase" id="RU362007"/>
    </source>
</evidence>
<dbReference type="OrthoDB" id="419537at2759"/>
<name>A0A9W7ZYL6_9FUNG</name>
<dbReference type="Gene3D" id="3.40.367.20">
    <property type="match status" value="1"/>
</dbReference>
<keyword evidence="5" id="KW-0418">Kinase</keyword>
<protein>
    <recommendedName>
        <fullName evidence="5">Phosphotransferase</fullName>
        <ecNumber evidence="5">2.7.1.-</ecNumber>
    </recommendedName>
</protein>
<comment type="pathway">
    <text evidence="2">Carbohydrate metabolism; hexose metabolism.</text>
</comment>
<dbReference type="PROSITE" id="PS51748">
    <property type="entry name" value="HEXOKINASE_2"/>
    <property type="match status" value="1"/>
</dbReference>
<dbReference type="Gene3D" id="3.30.420.40">
    <property type="match status" value="1"/>
</dbReference>
<dbReference type="PANTHER" id="PTHR19443">
    <property type="entry name" value="HEXOKINASE"/>
    <property type="match status" value="1"/>
</dbReference>
<dbReference type="InterPro" id="IPR022673">
    <property type="entry name" value="Hexokinase_C"/>
</dbReference>
<organism evidence="7 8">
    <name type="scientific">Mycoemilia scoparia</name>
    <dbReference type="NCBI Taxonomy" id="417184"/>
    <lineage>
        <taxon>Eukaryota</taxon>
        <taxon>Fungi</taxon>
        <taxon>Fungi incertae sedis</taxon>
        <taxon>Zoopagomycota</taxon>
        <taxon>Kickxellomycotina</taxon>
        <taxon>Kickxellomycetes</taxon>
        <taxon>Kickxellales</taxon>
        <taxon>Kickxellaceae</taxon>
        <taxon>Mycoemilia</taxon>
    </lineage>
</organism>
<keyword evidence="8" id="KW-1185">Reference proteome</keyword>
<reference evidence="7" key="1">
    <citation type="submission" date="2022-07" db="EMBL/GenBank/DDBJ databases">
        <title>Phylogenomic reconstructions and comparative analyses of Kickxellomycotina fungi.</title>
        <authorList>
            <person name="Reynolds N.K."/>
            <person name="Stajich J.E."/>
            <person name="Barry K."/>
            <person name="Grigoriev I.V."/>
            <person name="Crous P."/>
            <person name="Smith M.E."/>
        </authorList>
    </citation>
    <scope>NUCLEOTIDE SEQUENCE</scope>
    <source>
        <strain evidence="7">NBRC 100468</strain>
    </source>
</reference>
<dbReference type="GO" id="GO:0005524">
    <property type="term" value="F:ATP binding"/>
    <property type="evidence" value="ECO:0007669"/>
    <property type="project" value="UniProtKB-UniRule"/>
</dbReference>
<dbReference type="PANTHER" id="PTHR19443:SF16">
    <property type="entry name" value="HEXOKINASE TYPE 1-RELATED"/>
    <property type="match status" value="1"/>
</dbReference>
<dbReference type="SUPFAM" id="SSF53067">
    <property type="entry name" value="Actin-like ATPase domain"/>
    <property type="match status" value="1"/>
</dbReference>
<keyword evidence="5" id="KW-0808">Transferase</keyword>
<dbReference type="Pfam" id="PF03727">
    <property type="entry name" value="Hexokinase_2"/>
    <property type="match status" value="1"/>
</dbReference>
<dbReference type="EC" id="2.7.1.-" evidence="5"/>
<dbReference type="GO" id="GO:0006006">
    <property type="term" value="P:glucose metabolic process"/>
    <property type="evidence" value="ECO:0007669"/>
    <property type="project" value="TreeGrafter"/>
</dbReference>
<dbReference type="Proteomes" id="UP001150538">
    <property type="component" value="Unassembled WGS sequence"/>
</dbReference>
<keyword evidence="5" id="KW-0067">ATP-binding</keyword>
<dbReference type="GO" id="GO:0004340">
    <property type="term" value="F:glucokinase activity"/>
    <property type="evidence" value="ECO:0007669"/>
    <property type="project" value="TreeGrafter"/>
</dbReference>
<dbReference type="InterPro" id="IPR001312">
    <property type="entry name" value="Hexokinase"/>
</dbReference>
<dbReference type="GO" id="GO:0008865">
    <property type="term" value="F:fructokinase activity"/>
    <property type="evidence" value="ECO:0007669"/>
    <property type="project" value="TreeGrafter"/>
</dbReference>
<evidence type="ECO:0000256" key="3">
    <source>
        <dbReference type="ARBA" id="ARBA00023152"/>
    </source>
</evidence>
<comment type="similarity">
    <text evidence="5">Belongs to the hexokinase family.</text>
</comment>
<gene>
    <name evidence="7" type="ORF">H4219_005180</name>
</gene>
<dbReference type="EMBL" id="JANBPU010000257">
    <property type="protein sequence ID" value="KAJ1913523.1"/>
    <property type="molecule type" value="Genomic_DNA"/>
</dbReference>
<evidence type="ECO:0000313" key="8">
    <source>
        <dbReference type="Proteomes" id="UP001150538"/>
    </source>
</evidence>
<comment type="pathway">
    <text evidence="1">Carbohydrate degradation; glycolysis; D-glyceraldehyde 3-phosphate and glycerone phosphate from D-glucose: step 1/4.</text>
</comment>
<accession>A0A9W7ZYL6</accession>